<dbReference type="AlphaFoldDB" id="A0A0V1JB16"/>
<evidence type="ECO:0000313" key="2">
    <source>
        <dbReference type="Proteomes" id="UP000054805"/>
    </source>
</evidence>
<reference evidence="1 2" key="1">
    <citation type="submission" date="2015-01" db="EMBL/GenBank/DDBJ databases">
        <title>Evolution of Trichinella species and genotypes.</title>
        <authorList>
            <person name="Korhonen P.K."/>
            <person name="Edoardo P."/>
            <person name="Giuseppe L.R."/>
            <person name="Gasser R.B."/>
        </authorList>
    </citation>
    <scope>NUCLEOTIDE SEQUENCE [LARGE SCALE GENOMIC DNA]</scope>
    <source>
        <strain evidence="1">ISS588</strain>
    </source>
</reference>
<accession>A0A0V1JB16</accession>
<name>A0A0V1JB16_TRIPS</name>
<comment type="caution">
    <text evidence="1">The sequence shown here is derived from an EMBL/GenBank/DDBJ whole genome shotgun (WGS) entry which is preliminary data.</text>
</comment>
<gene>
    <name evidence="1" type="ORF">T4B_14037</name>
</gene>
<proteinExistence type="predicted"/>
<keyword evidence="2" id="KW-1185">Reference proteome</keyword>
<dbReference type="EMBL" id="JYDS01000018">
    <property type="protein sequence ID" value="KRZ32160.1"/>
    <property type="molecule type" value="Genomic_DNA"/>
</dbReference>
<protein>
    <submittedName>
        <fullName evidence="1">Uncharacterized protein</fullName>
    </submittedName>
</protein>
<sequence length="166" mass="19350">MSPSNTMYNSRNGRRHTTTAKEIAKPHMENLLFHKPQNDNKRLSRKAYIRCPEIIRSLFGKYIKIITLCAVTGAVNVVAVISNLKFNGECPKIYPQNNRYGVCGRQKSHVGLTKEYRRFWKLELNKLRDQTLIILQKTAPHKMHIRNRALKSLQKRLKEGLHNAER</sequence>
<evidence type="ECO:0000313" key="1">
    <source>
        <dbReference type="EMBL" id="KRZ32160.1"/>
    </source>
</evidence>
<organism evidence="1 2">
    <name type="scientific">Trichinella pseudospiralis</name>
    <name type="common">Parasitic roundworm</name>
    <dbReference type="NCBI Taxonomy" id="6337"/>
    <lineage>
        <taxon>Eukaryota</taxon>
        <taxon>Metazoa</taxon>
        <taxon>Ecdysozoa</taxon>
        <taxon>Nematoda</taxon>
        <taxon>Enoplea</taxon>
        <taxon>Dorylaimia</taxon>
        <taxon>Trichinellida</taxon>
        <taxon>Trichinellidae</taxon>
        <taxon>Trichinella</taxon>
    </lineage>
</organism>
<dbReference type="Proteomes" id="UP000054805">
    <property type="component" value="Unassembled WGS sequence"/>
</dbReference>